<reference evidence="2 3" key="1">
    <citation type="submission" date="2019-02" db="EMBL/GenBank/DDBJ databases">
        <authorList>
            <consortium name="Pathogen Informatics"/>
        </authorList>
    </citation>
    <scope>NUCLEOTIDE SEQUENCE [LARGE SCALE GENOMIC DNA]</scope>
    <source>
        <strain evidence="2 3">3012STDY7103891</strain>
    </source>
</reference>
<sequence length="147" mass="15930">MGMSFWLIRRSICTLSMSMLSTFILRGCCVFIMKMRTIFVVMMIVGLSYFFSSACIMMSSGSLFLTVMLSFMVMHFGLAATVLVAIAACCQGLILLCIQGGKLLKKSNHPPDVGVGHAFAPGWHACGLDTVLDDPEGGGWISINAQF</sequence>
<gene>
    <name evidence="2" type="ORF">NCTC10754_00294</name>
</gene>
<organism evidence="2 3">
    <name type="scientific">Pseudomonas fragi</name>
    <dbReference type="NCBI Taxonomy" id="296"/>
    <lineage>
        <taxon>Bacteria</taxon>
        <taxon>Pseudomonadati</taxon>
        <taxon>Pseudomonadota</taxon>
        <taxon>Gammaproteobacteria</taxon>
        <taxon>Pseudomonadales</taxon>
        <taxon>Pseudomonadaceae</taxon>
        <taxon>Pseudomonas</taxon>
    </lineage>
</organism>
<evidence type="ECO:0000256" key="1">
    <source>
        <dbReference type="SAM" id="Phobius"/>
    </source>
</evidence>
<protein>
    <submittedName>
        <fullName evidence="2">Uncharacterized protein</fullName>
    </submittedName>
</protein>
<evidence type="ECO:0000313" key="3">
    <source>
        <dbReference type="Proteomes" id="UP000330809"/>
    </source>
</evidence>
<accession>A0A449IEB3</accession>
<keyword evidence="1" id="KW-1133">Transmembrane helix</keyword>
<name>A0A449IEB3_PSEFR</name>
<feature type="transmembrane region" description="Helical" evidence="1">
    <location>
        <begin position="37"/>
        <end position="59"/>
    </location>
</feature>
<proteinExistence type="predicted"/>
<evidence type="ECO:0000313" key="2">
    <source>
        <dbReference type="EMBL" id="VFB17774.1"/>
    </source>
</evidence>
<feature type="transmembrane region" description="Helical" evidence="1">
    <location>
        <begin position="71"/>
        <end position="98"/>
    </location>
</feature>
<keyword evidence="1" id="KW-0812">Transmembrane</keyword>
<dbReference type="Proteomes" id="UP000330809">
    <property type="component" value="Unassembled WGS sequence"/>
</dbReference>
<dbReference type="AlphaFoldDB" id="A0A449IEB3"/>
<dbReference type="EMBL" id="CAACYJ010000002">
    <property type="protein sequence ID" value="VFB17774.1"/>
    <property type="molecule type" value="Genomic_DNA"/>
</dbReference>
<keyword evidence="1" id="KW-0472">Membrane</keyword>